<evidence type="ECO:0000313" key="3">
    <source>
        <dbReference type="Proteomes" id="UP000015354"/>
    </source>
</evidence>
<keyword evidence="1" id="KW-1133">Transmembrane helix</keyword>
<sequence>MTILYIQHRSHRVFSLFPTFLRRPNESIGIPLRLIFWWVHLVALITAAQAKHQMIVKHSLAEGYSEADYQFLMRVTDLALAGSFLCLCFCAIGVLTARTLRFGLLNLFLALCDAVAGVLLIVCCWDAHTHVARIWHVFYIFSIIPTGIEMGTLLYTYIKGIDMFY</sequence>
<feature type="transmembrane region" description="Helical" evidence="1">
    <location>
        <begin position="71"/>
        <end position="97"/>
    </location>
</feature>
<keyword evidence="1" id="KW-0812">Transmembrane</keyword>
<accession>S9UIM7</accession>
<dbReference type="Pfam" id="PF14995">
    <property type="entry name" value="TMEM107"/>
    <property type="match status" value="1"/>
</dbReference>
<reference evidence="2 3" key="1">
    <citation type="journal article" date="2013" name="PLoS ONE">
        <title>Predicting the Proteins of Angomonas deanei, Strigomonas culicis and Their Respective Endosymbionts Reveals New Aspects of the Trypanosomatidae Family.</title>
        <authorList>
            <person name="Motta M.C."/>
            <person name="Martins A.C."/>
            <person name="de Souza S.S."/>
            <person name="Catta-Preta C.M."/>
            <person name="Silva R."/>
            <person name="Klein C.C."/>
            <person name="de Almeida L.G."/>
            <person name="de Lima Cunha O."/>
            <person name="Ciapina L.P."/>
            <person name="Brocchi M."/>
            <person name="Colabardini A.C."/>
            <person name="de Araujo Lima B."/>
            <person name="Machado C.R."/>
            <person name="de Almeida Soares C.M."/>
            <person name="Probst C.M."/>
            <person name="de Menezes C.B."/>
            <person name="Thompson C.E."/>
            <person name="Bartholomeu D.C."/>
            <person name="Gradia D.F."/>
            <person name="Pavoni D.P."/>
            <person name="Grisard E.C."/>
            <person name="Fantinatti-Garboggini F."/>
            <person name="Marchini F.K."/>
            <person name="Rodrigues-Luiz G.F."/>
            <person name="Wagner G."/>
            <person name="Goldman G.H."/>
            <person name="Fietto J.L."/>
            <person name="Elias M.C."/>
            <person name="Goldman M.H."/>
            <person name="Sagot M.F."/>
            <person name="Pereira M."/>
            <person name="Stoco P.H."/>
            <person name="de Mendonca-Neto R.P."/>
            <person name="Teixeira S.M."/>
            <person name="Maciel T.E."/>
            <person name="de Oliveira Mendes T.A."/>
            <person name="Urmenyi T.P."/>
            <person name="de Souza W."/>
            <person name="Schenkman S."/>
            <person name="de Vasconcelos A.T."/>
        </authorList>
    </citation>
    <scope>NUCLEOTIDE SEQUENCE [LARGE SCALE GENOMIC DNA]</scope>
</reference>
<comment type="caution">
    <text evidence="2">The sequence shown here is derived from an EMBL/GenBank/DDBJ whole genome shotgun (WGS) entry which is preliminary data.</text>
</comment>
<dbReference type="Proteomes" id="UP000015354">
    <property type="component" value="Unassembled WGS sequence"/>
</dbReference>
<feature type="transmembrane region" description="Helical" evidence="1">
    <location>
        <begin position="30"/>
        <end position="50"/>
    </location>
</feature>
<evidence type="ECO:0000313" key="2">
    <source>
        <dbReference type="EMBL" id="EPY30662.1"/>
    </source>
</evidence>
<protein>
    <submittedName>
        <fullName evidence="2">Uncharacterized protein</fullName>
    </submittedName>
</protein>
<gene>
    <name evidence="2" type="ORF">STCU_03956</name>
</gene>
<dbReference type="InterPro" id="IPR029248">
    <property type="entry name" value="TMEM107"/>
</dbReference>
<keyword evidence="3" id="KW-1185">Reference proteome</keyword>
<name>S9UIM7_9TRYP</name>
<feature type="transmembrane region" description="Helical" evidence="1">
    <location>
        <begin position="137"/>
        <end position="158"/>
    </location>
</feature>
<dbReference type="EMBL" id="ATMH01003956">
    <property type="protein sequence ID" value="EPY30662.1"/>
    <property type="molecule type" value="Genomic_DNA"/>
</dbReference>
<keyword evidence="1" id="KW-0472">Membrane</keyword>
<dbReference type="OrthoDB" id="256636at2759"/>
<organism evidence="2 3">
    <name type="scientific">Strigomonas culicis</name>
    <dbReference type="NCBI Taxonomy" id="28005"/>
    <lineage>
        <taxon>Eukaryota</taxon>
        <taxon>Discoba</taxon>
        <taxon>Euglenozoa</taxon>
        <taxon>Kinetoplastea</taxon>
        <taxon>Metakinetoplastina</taxon>
        <taxon>Trypanosomatida</taxon>
        <taxon>Trypanosomatidae</taxon>
        <taxon>Strigomonadinae</taxon>
        <taxon>Strigomonas</taxon>
    </lineage>
</organism>
<dbReference type="AlphaFoldDB" id="S9UIM7"/>
<feature type="transmembrane region" description="Helical" evidence="1">
    <location>
        <begin position="103"/>
        <end position="125"/>
    </location>
</feature>
<proteinExistence type="predicted"/>
<evidence type="ECO:0000256" key="1">
    <source>
        <dbReference type="SAM" id="Phobius"/>
    </source>
</evidence>